<feature type="compositionally biased region" description="Pro residues" evidence="1">
    <location>
        <begin position="432"/>
        <end position="450"/>
    </location>
</feature>
<name>A0A3R7PNW8_PENVA</name>
<organism evidence="2 3">
    <name type="scientific">Penaeus vannamei</name>
    <name type="common">Whiteleg shrimp</name>
    <name type="synonym">Litopenaeus vannamei</name>
    <dbReference type="NCBI Taxonomy" id="6689"/>
    <lineage>
        <taxon>Eukaryota</taxon>
        <taxon>Metazoa</taxon>
        <taxon>Ecdysozoa</taxon>
        <taxon>Arthropoda</taxon>
        <taxon>Crustacea</taxon>
        <taxon>Multicrustacea</taxon>
        <taxon>Malacostraca</taxon>
        <taxon>Eumalacostraca</taxon>
        <taxon>Eucarida</taxon>
        <taxon>Decapoda</taxon>
        <taxon>Dendrobranchiata</taxon>
        <taxon>Penaeoidea</taxon>
        <taxon>Penaeidae</taxon>
        <taxon>Penaeus</taxon>
    </lineage>
</organism>
<evidence type="ECO:0000313" key="2">
    <source>
        <dbReference type="EMBL" id="ROT78056.1"/>
    </source>
</evidence>
<evidence type="ECO:0000313" key="3">
    <source>
        <dbReference type="Proteomes" id="UP000283509"/>
    </source>
</evidence>
<evidence type="ECO:0000256" key="1">
    <source>
        <dbReference type="SAM" id="MobiDB-lite"/>
    </source>
</evidence>
<protein>
    <submittedName>
        <fullName evidence="2">Uncharacterized protein</fullName>
    </submittedName>
</protein>
<dbReference type="Proteomes" id="UP000283509">
    <property type="component" value="Unassembled WGS sequence"/>
</dbReference>
<sequence length="586" mass="63434">MPFNSQAARVALFSRSLPPPPVNERWKANCRRASTGGGRFHCLPEGGVDTEHFLTMSCGGAPSSSPHLGPSAPRHPRPSPQRDRMRAGASVYPEGASARPSSRQRGCGVLARPRRQQTQPGGEGAFNPSLRRRTPTFPTVHGERREGERGSSSGSRLHHMCLGESAALHPPTTTVSLTLSWLGPAGSRRYNNKPAHMCRHTALRLTTSPFQTICPESVTGPWIAGNPSPAREDLPAVRGPLTHASKINPETFHERGAAGEAVSGRRANGRVRDTHRKLIVWADLFAGLSASSPVLGTPPRVCRNRRRSVLRRRHYATSLPLFFGCGGFLLQLIARGRTRGHTINPCLPTTCRRTPSPSNRQHKPPSQRRRNSRARECEIARRSRRRSPSPGRPSAPRETLSYAHVTPASQGGLITRGGSLRAGRQLDTTGAPFPPPAPTPTLFPSAPPLSPLLSPLPQLSPSSPSVSSSPSPYPHSLIPLPPSHLPNSLPPPFPNPLPFSLPHLPRVAMSITTEEEAAPALCKVHWRTHLRELASNSLVLDKECAEGVLRRRDALLRAEAQPRPMYSCATAVCVSAPHAQPVPPCV</sequence>
<dbReference type="AlphaFoldDB" id="A0A3R7PNW8"/>
<feature type="compositionally biased region" description="Low complexity" evidence="1">
    <location>
        <begin position="451"/>
        <end position="473"/>
    </location>
</feature>
<reference evidence="2 3" key="2">
    <citation type="submission" date="2019-01" db="EMBL/GenBank/DDBJ databases">
        <title>The decoding of complex shrimp genome reveals the adaptation for benthos swimmer, frequently molting mechanism and breeding impact on genome.</title>
        <authorList>
            <person name="Sun Y."/>
            <person name="Gao Y."/>
            <person name="Yu Y."/>
        </authorList>
    </citation>
    <scope>NUCLEOTIDE SEQUENCE [LARGE SCALE GENOMIC DNA]</scope>
    <source>
        <tissue evidence="2">Muscle</tissue>
    </source>
</reference>
<gene>
    <name evidence="2" type="ORF">C7M84_003239</name>
</gene>
<accession>A0A3R7PNW8</accession>
<dbReference type="EMBL" id="QCYY01001442">
    <property type="protein sequence ID" value="ROT78056.1"/>
    <property type="molecule type" value="Genomic_DNA"/>
</dbReference>
<feature type="compositionally biased region" description="Low complexity" evidence="1">
    <location>
        <begin position="388"/>
        <end position="398"/>
    </location>
</feature>
<keyword evidence="3" id="KW-1185">Reference proteome</keyword>
<proteinExistence type="predicted"/>
<feature type="region of interest" description="Disordered" evidence="1">
    <location>
        <begin position="55"/>
        <end position="155"/>
    </location>
</feature>
<feature type="region of interest" description="Disordered" evidence="1">
    <location>
        <begin position="341"/>
        <end position="473"/>
    </location>
</feature>
<feature type="compositionally biased region" description="Basic residues" evidence="1">
    <location>
        <begin position="360"/>
        <end position="372"/>
    </location>
</feature>
<comment type="caution">
    <text evidence="2">The sequence shown here is derived from an EMBL/GenBank/DDBJ whole genome shotgun (WGS) entry which is preliminary data.</text>
</comment>
<reference evidence="2 3" key="1">
    <citation type="submission" date="2018-04" db="EMBL/GenBank/DDBJ databases">
        <authorList>
            <person name="Zhang X."/>
            <person name="Yuan J."/>
            <person name="Li F."/>
            <person name="Xiang J."/>
        </authorList>
    </citation>
    <scope>NUCLEOTIDE SEQUENCE [LARGE SCALE GENOMIC DNA]</scope>
    <source>
        <tissue evidence="2">Muscle</tissue>
    </source>
</reference>